<dbReference type="GO" id="GO:0005886">
    <property type="term" value="C:plasma membrane"/>
    <property type="evidence" value="ECO:0007669"/>
    <property type="project" value="UniProtKB-SubCell"/>
</dbReference>
<evidence type="ECO:0000313" key="8">
    <source>
        <dbReference type="EMBL" id="CUI01227.1"/>
    </source>
</evidence>
<name>A0A0P1HCM1_9RHOB</name>
<evidence type="ECO:0000313" key="9">
    <source>
        <dbReference type="Proteomes" id="UP000051326"/>
    </source>
</evidence>
<evidence type="ECO:0000256" key="1">
    <source>
        <dbReference type="ARBA" id="ARBA00004651"/>
    </source>
</evidence>
<keyword evidence="5 7" id="KW-1133">Transmembrane helix</keyword>
<dbReference type="Proteomes" id="UP000051326">
    <property type="component" value="Unassembled WGS sequence"/>
</dbReference>
<dbReference type="PIRSF" id="PIRSF019239">
    <property type="entry name" value="MrpE"/>
    <property type="match status" value="1"/>
</dbReference>
<dbReference type="Pfam" id="PF01899">
    <property type="entry name" value="MNHE"/>
    <property type="match status" value="1"/>
</dbReference>
<dbReference type="GO" id="GO:0008324">
    <property type="term" value="F:monoatomic cation transmembrane transporter activity"/>
    <property type="evidence" value="ECO:0007669"/>
    <property type="project" value="InterPro"/>
</dbReference>
<dbReference type="PANTHER" id="PTHR34584:SF1">
    <property type="entry name" value="NA(+)_H(+) ANTIPORTER SUBUNIT E1"/>
    <property type="match status" value="1"/>
</dbReference>
<dbReference type="PANTHER" id="PTHR34584">
    <property type="entry name" value="NA(+)/H(+) ANTIPORTER SUBUNIT E1"/>
    <property type="match status" value="1"/>
</dbReference>
<proteinExistence type="inferred from homology"/>
<evidence type="ECO:0000256" key="5">
    <source>
        <dbReference type="ARBA" id="ARBA00022989"/>
    </source>
</evidence>
<accession>A0A0P1HCM1</accession>
<keyword evidence="4 7" id="KW-0812">Transmembrane</keyword>
<organism evidence="8 9">
    <name type="scientific">Leisingera aquaemixtae</name>
    <dbReference type="NCBI Taxonomy" id="1396826"/>
    <lineage>
        <taxon>Bacteria</taxon>
        <taxon>Pseudomonadati</taxon>
        <taxon>Pseudomonadota</taxon>
        <taxon>Alphaproteobacteria</taxon>
        <taxon>Rhodobacterales</taxon>
        <taxon>Roseobacteraceae</taxon>
        <taxon>Leisingera</taxon>
    </lineage>
</organism>
<keyword evidence="6 7" id="KW-0472">Membrane</keyword>
<feature type="transmembrane region" description="Helical" evidence="7">
    <location>
        <begin position="12"/>
        <end position="43"/>
    </location>
</feature>
<evidence type="ECO:0000256" key="7">
    <source>
        <dbReference type="SAM" id="Phobius"/>
    </source>
</evidence>
<dbReference type="NCBIfam" id="NF006518">
    <property type="entry name" value="PRK08965.1-2"/>
    <property type="match status" value="1"/>
</dbReference>
<evidence type="ECO:0000256" key="4">
    <source>
        <dbReference type="ARBA" id="ARBA00022692"/>
    </source>
</evidence>
<comment type="subcellular location">
    <subcellularLocation>
        <location evidence="1">Cell membrane</location>
        <topology evidence="1">Multi-pass membrane protein</topology>
    </subcellularLocation>
</comment>
<sequence>MKLLRRLLPHPYLTLLLTLTWLLLVNGWSLNSLLFGFMLGVLIPFFTQPYWPNRPRLGKPLKIAEYILVVLMDIVQANIIVARIVLFKPNADRRPNWITIPLDLKTPEAITALAGTITMTPGTLSADISDAGHALLVHCLDAPNPDAVRDEIKQRYERRLMEIFE</sequence>
<evidence type="ECO:0000256" key="2">
    <source>
        <dbReference type="ARBA" id="ARBA00006228"/>
    </source>
</evidence>
<gene>
    <name evidence="8" type="primary">mnhE1</name>
    <name evidence="8" type="ORF">PHA8399_03368</name>
</gene>
<dbReference type="RefSeq" id="WP_058287226.1">
    <property type="nucleotide sequence ID" value="NZ_CP041159.1"/>
</dbReference>
<dbReference type="STRING" id="1396826.PHA8399_03368"/>
<comment type="similarity">
    <text evidence="2">Belongs to the CPA3 antiporters (TC 2.A.63) subunit E family.</text>
</comment>
<protein>
    <submittedName>
        <fullName evidence="8">Mrp complex subunit E1</fullName>
    </submittedName>
</protein>
<evidence type="ECO:0000256" key="6">
    <source>
        <dbReference type="ARBA" id="ARBA00023136"/>
    </source>
</evidence>
<dbReference type="EMBL" id="CYSR01000030">
    <property type="protein sequence ID" value="CUI01227.1"/>
    <property type="molecule type" value="Genomic_DNA"/>
</dbReference>
<dbReference type="InterPro" id="IPR002758">
    <property type="entry name" value="Cation_antiport_E"/>
</dbReference>
<feature type="transmembrane region" description="Helical" evidence="7">
    <location>
        <begin position="63"/>
        <end position="86"/>
    </location>
</feature>
<reference evidence="8 9" key="1">
    <citation type="submission" date="2015-09" db="EMBL/GenBank/DDBJ databases">
        <authorList>
            <consortium name="Swine Surveillance"/>
        </authorList>
    </citation>
    <scope>NUCLEOTIDE SEQUENCE [LARGE SCALE GENOMIC DNA]</scope>
    <source>
        <strain evidence="8 9">CECT 8399</strain>
    </source>
</reference>
<evidence type="ECO:0000256" key="3">
    <source>
        <dbReference type="ARBA" id="ARBA00022475"/>
    </source>
</evidence>
<keyword evidence="3" id="KW-1003">Cell membrane</keyword>
<dbReference type="AlphaFoldDB" id="A0A0P1HCM1"/>